<evidence type="ECO:0000259" key="2">
    <source>
        <dbReference type="Pfam" id="PF01466"/>
    </source>
</evidence>
<dbReference type="InterPro" id="IPR036296">
    <property type="entry name" value="SKP1-like_dim_sf"/>
</dbReference>
<accession>J3LB10</accession>
<sequence length="108" mass="11873">MSATEASGGGGGVIRTVTLRGYDGARVFDDELMAGAGVDTLVDLLRAATFLRVAKLVDLAAREVARRMRGKTVEETRALFGIRSDYTKQEVEDIRNEISWAFYTCHDD</sequence>
<keyword evidence="4" id="KW-1185">Reference proteome</keyword>
<evidence type="ECO:0000256" key="1">
    <source>
        <dbReference type="ARBA" id="ARBA00004906"/>
    </source>
</evidence>
<reference evidence="3" key="1">
    <citation type="submission" date="2013-04" db="UniProtKB">
        <authorList>
            <consortium name="EnsemblPlants"/>
        </authorList>
    </citation>
    <scope>IDENTIFICATION</scope>
</reference>
<dbReference type="STRING" id="4533.J3LB10"/>
<dbReference type="Gramene" id="OB02G18270.1">
    <property type="protein sequence ID" value="OB02G18270.1"/>
    <property type="gene ID" value="OB02G18270"/>
</dbReference>
<dbReference type="AlphaFoldDB" id="J3LB10"/>
<dbReference type="HOGENOM" id="CLU_2201008_0_0_1"/>
<protein>
    <recommendedName>
        <fullName evidence="2">SKP1 component dimerisation domain-containing protein</fullName>
    </recommendedName>
</protein>
<dbReference type="InterPro" id="IPR016897">
    <property type="entry name" value="SKP1"/>
</dbReference>
<dbReference type="InterPro" id="IPR011333">
    <property type="entry name" value="SKP1/BTB/POZ_sf"/>
</dbReference>
<feature type="domain" description="SKP1 component dimerisation" evidence="2">
    <location>
        <begin position="55"/>
        <end position="101"/>
    </location>
</feature>
<dbReference type="eggNOG" id="KOG1724">
    <property type="taxonomic scope" value="Eukaryota"/>
</dbReference>
<name>J3LB10_ORYBR</name>
<dbReference type="Gene3D" id="3.30.710.10">
    <property type="entry name" value="Potassium Channel Kv1.1, Chain A"/>
    <property type="match status" value="1"/>
</dbReference>
<dbReference type="EnsemblPlants" id="OB02G18270.1">
    <property type="protein sequence ID" value="OB02G18270.1"/>
    <property type="gene ID" value="OB02G18270"/>
</dbReference>
<organism evidence="3">
    <name type="scientific">Oryza brachyantha</name>
    <name type="common">malo sina</name>
    <dbReference type="NCBI Taxonomy" id="4533"/>
    <lineage>
        <taxon>Eukaryota</taxon>
        <taxon>Viridiplantae</taxon>
        <taxon>Streptophyta</taxon>
        <taxon>Embryophyta</taxon>
        <taxon>Tracheophyta</taxon>
        <taxon>Spermatophyta</taxon>
        <taxon>Magnoliopsida</taxon>
        <taxon>Liliopsida</taxon>
        <taxon>Poales</taxon>
        <taxon>Poaceae</taxon>
        <taxon>BOP clade</taxon>
        <taxon>Oryzoideae</taxon>
        <taxon>Oryzeae</taxon>
        <taxon>Oryzinae</taxon>
        <taxon>Oryza</taxon>
    </lineage>
</organism>
<dbReference type="Pfam" id="PF01466">
    <property type="entry name" value="Skp1"/>
    <property type="match status" value="1"/>
</dbReference>
<dbReference type="InterPro" id="IPR016072">
    <property type="entry name" value="Skp1_comp_dimer"/>
</dbReference>
<proteinExistence type="predicted"/>
<evidence type="ECO:0000313" key="4">
    <source>
        <dbReference type="Proteomes" id="UP000006038"/>
    </source>
</evidence>
<dbReference type="PANTHER" id="PTHR11165">
    <property type="entry name" value="SKP1"/>
    <property type="match status" value="1"/>
</dbReference>
<dbReference type="Proteomes" id="UP000006038">
    <property type="component" value="Unassembled WGS sequence"/>
</dbReference>
<dbReference type="SUPFAM" id="SSF81382">
    <property type="entry name" value="Skp1 dimerisation domain-like"/>
    <property type="match status" value="1"/>
</dbReference>
<dbReference type="OMA" id="RESTWAF"/>
<comment type="pathway">
    <text evidence="1">Protein modification; protein ubiquitination.</text>
</comment>
<dbReference type="GO" id="GO:0006511">
    <property type="term" value="P:ubiquitin-dependent protein catabolic process"/>
    <property type="evidence" value="ECO:0007669"/>
    <property type="project" value="InterPro"/>
</dbReference>
<evidence type="ECO:0000313" key="3">
    <source>
        <dbReference type="EnsemblPlants" id="OB02G18270.1"/>
    </source>
</evidence>